<dbReference type="InterPro" id="IPR036034">
    <property type="entry name" value="PDZ_sf"/>
</dbReference>
<feature type="active site" description="Charge relay system" evidence="9">
    <location>
        <position position="122"/>
    </location>
</feature>
<evidence type="ECO:0000256" key="3">
    <source>
        <dbReference type="ARBA" id="ARBA00022670"/>
    </source>
</evidence>
<dbReference type="GO" id="GO:0042597">
    <property type="term" value="C:periplasmic space"/>
    <property type="evidence" value="ECO:0007669"/>
    <property type="project" value="UniProtKB-SubCell"/>
</dbReference>
<dbReference type="InterPro" id="IPR001478">
    <property type="entry name" value="PDZ"/>
</dbReference>
<evidence type="ECO:0000313" key="13">
    <source>
        <dbReference type="EMBL" id="SNR92572.1"/>
    </source>
</evidence>
<comment type="similarity">
    <text evidence="2">Belongs to the peptidase S1C family.</text>
</comment>
<dbReference type="PRINTS" id="PR00834">
    <property type="entry name" value="PROTEASES2C"/>
</dbReference>
<dbReference type="InterPro" id="IPR011782">
    <property type="entry name" value="Pept_S1C_Do"/>
</dbReference>
<keyword evidence="3 13" id="KW-0645">Protease</keyword>
<evidence type="ECO:0000313" key="14">
    <source>
        <dbReference type="Proteomes" id="UP000198405"/>
    </source>
</evidence>
<feature type="active site" description="Charge relay system" evidence="9">
    <location>
        <position position="228"/>
    </location>
</feature>
<evidence type="ECO:0000256" key="10">
    <source>
        <dbReference type="PIRSR" id="PIRSR611782-2"/>
    </source>
</evidence>
<dbReference type="CDD" id="cd10839">
    <property type="entry name" value="cpPDZ1_DegP-like"/>
    <property type="match status" value="1"/>
</dbReference>
<feature type="signal peptide" evidence="11">
    <location>
        <begin position="1"/>
        <end position="21"/>
    </location>
</feature>
<proteinExistence type="inferred from homology"/>
<organism evidence="13 14">
    <name type="scientific">Desulfurobacterium atlanticum</name>
    <dbReference type="NCBI Taxonomy" id="240169"/>
    <lineage>
        <taxon>Bacteria</taxon>
        <taxon>Pseudomonadati</taxon>
        <taxon>Aquificota</taxon>
        <taxon>Aquificia</taxon>
        <taxon>Desulfurobacteriales</taxon>
        <taxon>Desulfurobacteriaceae</taxon>
        <taxon>Desulfurobacterium</taxon>
    </lineage>
</organism>
<dbReference type="InterPro" id="IPR041489">
    <property type="entry name" value="PDZ_6"/>
</dbReference>
<comment type="subcellular location">
    <subcellularLocation>
        <location evidence="1">Periplasm</location>
    </subcellularLocation>
</comment>
<dbReference type="OrthoDB" id="9758917at2"/>
<evidence type="ECO:0000256" key="7">
    <source>
        <dbReference type="ARBA" id="ARBA00022801"/>
    </source>
</evidence>
<dbReference type="InterPro" id="IPR001940">
    <property type="entry name" value="Peptidase_S1C"/>
</dbReference>
<dbReference type="AlphaFoldDB" id="A0A239AAZ5"/>
<dbReference type="GO" id="GO:0004252">
    <property type="term" value="F:serine-type endopeptidase activity"/>
    <property type="evidence" value="ECO:0007669"/>
    <property type="project" value="InterPro"/>
</dbReference>
<dbReference type="InterPro" id="IPR009003">
    <property type="entry name" value="Peptidase_S1_PA"/>
</dbReference>
<dbReference type="Gene3D" id="2.40.10.120">
    <property type="match status" value="1"/>
</dbReference>
<dbReference type="EMBL" id="FZOB01000018">
    <property type="protein sequence ID" value="SNR92572.1"/>
    <property type="molecule type" value="Genomic_DNA"/>
</dbReference>
<keyword evidence="5" id="KW-0677">Repeat</keyword>
<dbReference type="SUPFAM" id="SSF50156">
    <property type="entry name" value="PDZ domain-like"/>
    <property type="match status" value="2"/>
</dbReference>
<feature type="active site" description="Charge relay system" evidence="9">
    <location>
        <position position="152"/>
    </location>
</feature>
<name>A0A239AAZ5_9BACT</name>
<keyword evidence="8" id="KW-0720">Serine protease</keyword>
<dbReference type="RefSeq" id="WP_089323720.1">
    <property type="nucleotide sequence ID" value="NZ_FZOB01000018.1"/>
</dbReference>
<evidence type="ECO:0000259" key="12">
    <source>
        <dbReference type="PROSITE" id="PS50106"/>
    </source>
</evidence>
<accession>A0A239AAZ5</accession>
<feature type="chain" id="PRO_5012398898" evidence="11">
    <location>
        <begin position="22"/>
        <end position="479"/>
    </location>
</feature>
<feature type="domain" description="PDZ" evidence="12">
    <location>
        <begin position="364"/>
        <end position="440"/>
    </location>
</feature>
<evidence type="ECO:0000256" key="9">
    <source>
        <dbReference type="PIRSR" id="PIRSR611782-1"/>
    </source>
</evidence>
<evidence type="ECO:0000256" key="8">
    <source>
        <dbReference type="ARBA" id="ARBA00022825"/>
    </source>
</evidence>
<feature type="domain" description="PDZ" evidence="12">
    <location>
        <begin position="269"/>
        <end position="358"/>
    </location>
</feature>
<keyword evidence="4 11" id="KW-0732">Signal</keyword>
<evidence type="ECO:0000256" key="11">
    <source>
        <dbReference type="SAM" id="SignalP"/>
    </source>
</evidence>
<dbReference type="Pfam" id="PF17820">
    <property type="entry name" value="PDZ_6"/>
    <property type="match status" value="1"/>
</dbReference>
<dbReference type="Pfam" id="PF13365">
    <property type="entry name" value="Trypsin_2"/>
    <property type="match status" value="1"/>
</dbReference>
<dbReference type="Gene3D" id="2.30.42.10">
    <property type="match status" value="2"/>
</dbReference>
<dbReference type="PROSITE" id="PS50106">
    <property type="entry name" value="PDZ"/>
    <property type="match status" value="2"/>
</dbReference>
<evidence type="ECO:0000256" key="5">
    <source>
        <dbReference type="ARBA" id="ARBA00022737"/>
    </source>
</evidence>
<evidence type="ECO:0000256" key="4">
    <source>
        <dbReference type="ARBA" id="ARBA00022729"/>
    </source>
</evidence>
<keyword evidence="6" id="KW-0574">Periplasm</keyword>
<keyword evidence="7" id="KW-0378">Hydrolase</keyword>
<dbReference type="Proteomes" id="UP000198405">
    <property type="component" value="Unassembled WGS sequence"/>
</dbReference>
<feature type="binding site" evidence="10">
    <location>
        <position position="122"/>
    </location>
    <ligand>
        <name>substrate</name>
    </ligand>
</feature>
<evidence type="ECO:0000256" key="6">
    <source>
        <dbReference type="ARBA" id="ARBA00022764"/>
    </source>
</evidence>
<dbReference type="SUPFAM" id="SSF50494">
    <property type="entry name" value="Trypsin-like serine proteases"/>
    <property type="match status" value="1"/>
</dbReference>
<evidence type="ECO:0000256" key="2">
    <source>
        <dbReference type="ARBA" id="ARBA00010541"/>
    </source>
</evidence>
<sequence length="479" mass="51793">MNTRQLLKVSVLTVLASFSFAVSGNAKVNVSPDDYKVVLSLQKVIEAVAEEVRPAVVDITSVTTVKFQHPAIPPEFKDFFREFGFPMPQFPDVPQEFEKKSLGSGFIVKVKDGWAYILTNNHVVDKAKKIKVKLYNGDIYTAKVVGKDPKTDVALIKIKVGNKKVPVVRLGDSDKIKIGEFVIAIGNPYRLDGSVTHGIISAKGRHGLGLNPIENFIQTDAAINPGNSGGPLCDIYGRVIGINTAIVRNAQGLGFAVPINIAKKVMNDLLKYGKVIRGWLGVYIENVSPDVASKFGIKRGVMVTKVMKGSPADKGGLRSGDIIVSYNGKPVKGVSDLQLKVINTKPGEKVKIEIIRDGKRKVLTVKIGQMPQQEMVASALSTLGLSVQKLTPELKEKFGVPKGISGLVVTDVKPGTPADDAGLKVGDIIISAGTEPQNLKPVKDVDEFAKLVEKAKDKGVLLKVYRNGFSFFVVLKVEE</sequence>
<evidence type="ECO:0000256" key="1">
    <source>
        <dbReference type="ARBA" id="ARBA00004418"/>
    </source>
</evidence>
<dbReference type="PANTHER" id="PTHR22939">
    <property type="entry name" value="SERINE PROTEASE FAMILY S1C HTRA-RELATED"/>
    <property type="match status" value="1"/>
</dbReference>
<dbReference type="PANTHER" id="PTHR22939:SF129">
    <property type="entry name" value="SERINE PROTEASE HTRA2, MITOCHONDRIAL"/>
    <property type="match status" value="1"/>
</dbReference>
<keyword evidence="14" id="KW-1185">Reference proteome</keyword>
<dbReference type="Pfam" id="PF13180">
    <property type="entry name" value="PDZ_2"/>
    <property type="match status" value="1"/>
</dbReference>
<gene>
    <name evidence="13" type="ORF">SAMN06265340_1182</name>
</gene>
<dbReference type="SMART" id="SM00228">
    <property type="entry name" value="PDZ"/>
    <property type="match status" value="2"/>
</dbReference>
<protein>
    <submittedName>
        <fullName evidence="13">Serine protease Do</fullName>
    </submittedName>
</protein>
<dbReference type="NCBIfam" id="TIGR02037">
    <property type="entry name" value="degP_htrA_DO"/>
    <property type="match status" value="1"/>
</dbReference>
<feature type="binding site" evidence="10">
    <location>
        <begin position="226"/>
        <end position="228"/>
    </location>
    <ligand>
        <name>substrate</name>
    </ligand>
</feature>
<dbReference type="GO" id="GO:0006508">
    <property type="term" value="P:proteolysis"/>
    <property type="evidence" value="ECO:0007669"/>
    <property type="project" value="UniProtKB-KW"/>
</dbReference>
<reference evidence="14" key="1">
    <citation type="submission" date="2017-06" db="EMBL/GenBank/DDBJ databases">
        <authorList>
            <person name="Varghese N."/>
            <person name="Submissions S."/>
        </authorList>
    </citation>
    <scope>NUCLEOTIDE SEQUENCE [LARGE SCALE GENOMIC DNA]</scope>
    <source>
        <strain evidence="14">DSM 15668</strain>
    </source>
</reference>
<feature type="binding site" evidence="10">
    <location>
        <position position="152"/>
    </location>
    <ligand>
        <name>substrate</name>
    </ligand>
</feature>